<evidence type="ECO:0000256" key="3">
    <source>
        <dbReference type="ARBA" id="ARBA00010588"/>
    </source>
</evidence>
<evidence type="ECO:0000256" key="7">
    <source>
        <dbReference type="ARBA" id="ARBA00022664"/>
    </source>
</evidence>
<keyword evidence="6" id="KW-0813">Transport</keyword>
<evidence type="ECO:0000256" key="17">
    <source>
        <dbReference type="SAM" id="MobiDB-lite"/>
    </source>
</evidence>
<keyword evidence="8" id="KW-0747">Spliceosome</keyword>
<keyword evidence="10" id="KW-0256">Endoplasmic reticulum</keyword>
<reference evidence="21" key="1">
    <citation type="journal article" date="2011" name="PLoS Genet.">
        <title>Genomic analysis of the necrotrophic fungal pathogens Sclerotinia sclerotiorum and Botrytis cinerea.</title>
        <authorList>
            <person name="Amselem J."/>
            <person name="Cuomo C.A."/>
            <person name="van Kan J.A."/>
            <person name="Viaud M."/>
            <person name="Benito E.P."/>
            <person name="Couloux A."/>
            <person name="Coutinho P.M."/>
            <person name="de Vries R.P."/>
            <person name="Dyer P.S."/>
            <person name="Fillinger S."/>
            <person name="Fournier E."/>
            <person name="Gout L."/>
            <person name="Hahn M."/>
            <person name="Kohn L."/>
            <person name="Lapalu N."/>
            <person name="Plummer K.M."/>
            <person name="Pradier J.M."/>
            <person name="Quevillon E."/>
            <person name="Sharon A."/>
            <person name="Simon A."/>
            <person name="ten Have A."/>
            <person name="Tudzynski B."/>
            <person name="Tudzynski P."/>
            <person name="Wincker P."/>
            <person name="Andrew M."/>
            <person name="Anthouard V."/>
            <person name="Beever R.E."/>
            <person name="Beffa R."/>
            <person name="Benoit I."/>
            <person name="Bouzid O."/>
            <person name="Brault B."/>
            <person name="Chen Z."/>
            <person name="Choquer M."/>
            <person name="Collemare J."/>
            <person name="Cotton P."/>
            <person name="Danchin E.G."/>
            <person name="Da Silva C."/>
            <person name="Gautier A."/>
            <person name="Giraud C."/>
            <person name="Giraud T."/>
            <person name="Gonzalez C."/>
            <person name="Grossetete S."/>
            <person name="Guldener U."/>
            <person name="Henrissat B."/>
            <person name="Howlett B.J."/>
            <person name="Kodira C."/>
            <person name="Kretschmer M."/>
            <person name="Lappartient A."/>
            <person name="Leroch M."/>
            <person name="Levis C."/>
            <person name="Mauceli E."/>
            <person name="Neuveglise C."/>
            <person name="Oeser B."/>
            <person name="Pearson M."/>
            <person name="Poulain J."/>
            <person name="Poussereau N."/>
            <person name="Quesneville H."/>
            <person name="Rascle C."/>
            <person name="Schumacher J."/>
            <person name="Segurens B."/>
            <person name="Sexton A."/>
            <person name="Silva E."/>
            <person name="Sirven C."/>
            <person name="Soanes D.M."/>
            <person name="Talbot N.J."/>
            <person name="Templeton M."/>
            <person name="Yandava C."/>
            <person name="Yarden O."/>
            <person name="Zeng Q."/>
            <person name="Rollins J.A."/>
            <person name="Lebrun M.H."/>
            <person name="Dickman M."/>
        </authorList>
    </citation>
    <scope>NUCLEOTIDE SEQUENCE [LARGE SCALE GENOMIC DNA]</scope>
    <source>
        <strain evidence="21">T4</strain>
    </source>
</reference>
<dbReference type="SUPFAM" id="SSF50182">
    <property type="entry name" value="Sm-like ribonucleoproteins"/>
    <property type="match status" value="1"/>
</dbReference>
<evidence type="ECO:0000256" key="5">
    <source>
        <dbReference type="ARBA" id="ARBA00015352"/>
    </source>
</evidence>
<comment type="similarity">
    <text evidence="2">Belongs to the snRNP Sm proteins family.</text>
</comment>
<evidence type="ECO:0000256" key="10">
    <source>
        <dbReference type="ARBA" id="ARBA00022824"/>
    </source>
</evidence>
<dbReference type="InterPro" id="IPR010920">
    <property type="entry name" value="LSM_dom_sf"/>
</dbReference>
<keyword evidence="16" id="KW-0687">Ribonucleoprotein</keyword>
<evidence type="ECO:0000256" key="14">
    <source>
        <dbReference type="ARBA" id="ARBA00023187"/>
    </source>
</evidence>
<evidence type="ECO:0000259" key="19">
    <source>
        <dbReference type="PROSITE" id="PS52002"/>
    </source>
</evidence>
<evidence type="ECO:0000256" key="8">
    <source>
        <dbReference type="ARBA" id="ARBA00022728"/>
    </source>
</evidence>
<proteinExistence type="inferred from homology"/>
<protein>
    <recommendedName>
        <fullName evidence="5">Nucleotide exchange factor SIL1</fullName>
    </recommendedName>
</protein>
<dbReference type="GO" id="GO:0015031">
    <property type="term" value="P:protein transport"/>
    <property type="evidence" value="ECO:0007669"/>
    <property type="project" value="UniProtKB-KW"/>
</dbReference>
<sequence length="565" mass="62211">MVSVGIRSILGLAWLSLPIFARAFSMDPEASPSANTELICPTDNQAECYPRIFQPTRDFQIIKPGQDIPPGLHVRLNISSGLKEARLNIPMEGDDVTLELDIPTEQAMVVVEDVEVETSEDPQPPSDAPAYSGHGKIQPPPPSSSDFESFRTSLASLKGQDASLDSALISLSELSHDIYYGSELMADEEAVSALICLMAMESLGSGDENDHSASAILSGSLQNNPTAISSLSLFHDIVMKPTCPILRENGLSLIPALQKKLSASTTSPSSLKSQISALSGLLKSPEIQKSFLEQDGTSYLQSVFLKSGSQYDVVRKRIVQLLMDNFLDESMGARLGVWPKMDVIQKGEKDCNGDVVNDECWAWYGKEFYGTEGGRKEWCFRLWLQDRLPPPHSSRNIVSIIADRCLFQCRAPGEEVDTRTQLDVLDRAHLVHVPEASNADIITFGWWSTPFSRLCNLQALYDIEPYLSAASLPKCCSSDHEVTVELKNDIQIKGILKSVDQYLNIKLDDIQVVEELKYPHLSSVKNVFIRGSVVRYVHLPGGVIDTALLEDATRREAAQQATKGK</sequence>
<dbReference type="PANTHER" id="PTHR13829:SF2">
    <property type="entry name" value="U6 SNRNA-ASSOCIATED SM-LIKE PROTEIN LSM2"/>
    <property type="match status" value="1"/>
</dbReference>
<comment type="subunit">
    <text evidence="4">Interacts with KAR2.</text>
</comment>
<evidence type="ECO:0000256" key="4">
    <source>
        <dbReference type="ARBA" id="ARBA00011799"/>
    </source>
</evidence>
<accession>G2YNB9</accession>
<dbReference type="InterPro" id="IPR016654">
    <property type="entry name" value="U6_snRNA_Lsm2"/>
</dbReference>
<dbReference type="AlphaFoldDB" id="G2YNB9"/>
<dbReference type="eggNOG" id="KOG2160">
    <property type="taxonomic scope" value="Eukaryota"/>
</dbReference>
<keyword evidence="15" id="KW-0539">Nucleus</keyword>
<dbReference type="GO" id="GO:0046540">
    <property type="term" value="C:U4/U6 x U5 tri-snRNP complex"/>
    <property type="evidence" value="ECO:0007669"/>
    <property type="project" value="TreeGrafter"/>
</dbReference>
<gene>
    <name evidence="20" type="ORF">BofuT4_P121360.1</name>
</gene>
<organism evidence="20 21">
    <name type="scientific">Botryotinia fuckeliana (strain T4)</name>
    <name type="common">Noble rot fungus</name>
    <name type="synonym">Botrytis cinerea</name>
    <dbReference type="NCBI Taxonomy" id="999810"/>
    <lineage>
        <taxon>Eukaryota</taxon>
        <taxon>Fungi</taxon>
        <taxon>Dikarya</taxon>
        <taxon>Ascomycota</taxon>
        <taxon>Pezizomycotina</taxon>
        <taxon>Leotiomycetes</taxon>
        <taxon>Helotiales</taxon>
        <taxon>Sclerotiniaceae</taxon>
        <taxon>Botrytis</taxon>
    </lineage>
</organism>
<feature type="region of interest" description="Disordered" evidence="17">
    <location>
        <begin position="115"/>
        <end position="149"/>
    </location>
</feature>
<dbReference type="InterPro" id="IPR011989">
    <property type="entry name" value="ARM-like"/>
</dbReference>
<comment type="subcellular location">
    <subcellularLocation>
        <location evidence="1">Nucleus</location>
    </subcellularLocation>
</comment>
<feature type="chain" id="PRO_5003440971" description="Nucleotide exchange factor SIL1" evidence="18">
    <location>
        <begin position="24"/>
        <end position="565"/>
    </location>
</feature>
<keyword evidence="9 18" id="KW-0732">Signal</keyword>
<dbReference type="Gene3D" id="1.25.10.10">
    <property type="entry name" value="Leucine-rich Repeat Variant"/>
    <property type="match status" value="1"/>
</dbReference>
<dbReference type="InParanoid" id="G2YNB9"/>
<dbReference type="FunFam" id="2.30.30.100:FF:000053">
    <property type="entry name" value="U6 snRNA-associated Sm-like protein LSm2"/>
    <property type="match status" value="1"/>
</dbReference>
<dbReference type="Pfam" id="PF16782">
    <property type="entry name" value="SIL1"/>
    <property type="match status" value="1"/>
</dbReference>
<evidence type="ECO:0000313" key="20">
    <source>
        <dbReference type="EMBL" id="CCD53117.1"/>
    </source>
</evidence>
<dbReference type="CDD" id="cd01725">
    <property type="entry name" value="LSm2"/>
    <property type="match status" value="1"/>
</dbReference>
<dbReference type="GO" id="GO:0071011">
    <property type="term" value="C:precatalytic spliceosome"/>
    <property type="evidence" value="ECO:0007669"/>
    <property type="project" value="TreeGrafter"/>
</dbReference>
<evidence type="ECO:0000256" key="13">
    <source>
        <dbReference type="ARBA" id="ARBA00023010"/>
    </source>
</evidence>
<evidence type="ECO:0000256" key="6">
    <source>
        <dbReference type="ARBA" id="ARBA00022448"/>
    </source>
</evidence>
<keyword evidence="7" id="KW-0507">mRNA processing</keyword>
<dbReference type="GO" id="GO:0000774">
    <property type="term" value="F:adenyl-nucleotide exchange factor activity"/>
    <property type="evidence" value="ECO:0007669"/>
    <property type="project" value="InterPro"/>
</dbReference>
<dbReference type="GO" id="GO:0071013">
    <property type="term" value="C:catalytic step 2 spliceosome"/>
    <property type="evidence" value="ECO:0007669"/>
    <property type="project" value="TreeGrafter"/>
</dbReference>
<evidence type="ECO:0000256" key="9">
    <source>
        <dbReference type="ARBA" id="ARBA00022729"/>
    </source>
</evidence>
<dbReference type="GO" id="GO:1990726">
    <property type="term" value="C:Lsm1-7-Pat1 complex"/>
    <property type="evidence" value="ECO:0007669"/>
    <property type="project" value="TreeGrafter"/>
</dbReference>
<comment type="similarity">
    <text evidence="3">Belongs to the SIL1 family.</text>
</comment>
<evidence type="ECO:0000256" key="18">
    <source>
        <dbReference type="SAM" id="SignalP"/>
    </source>
</evidence>
<dbReference type="GO" id="GO:0005783">
    <property type="term" value="C:endoplasmic reticulum"/>
    <property type="evidence" value="ECO:0007669"/>
    <property type="project" value="InterPro"/>
</dbReference>
<evidence type="ECO:0000256" key="2">
    <source>
        <dbReference type="ARBA" id="ARBA00006850"/>
    </source>
</evidence>
<dbReference type="GO" id="GO:0003723">
    <property type="term" value="F:RNA binding"/>
    <property type="evidence" value="ECO:0007669"/>
    <property type="project" value="UniProtKB-KW"/>
</dbReference>
<dbReference type="Gene3D" id="2.30.30.100">
    <property type="match status" value="1"/>
</dbReference>
<dbReference type="PROSITE" id="PS52002">
    <property type="entry name" value="SM"/>
    <property type="match status" value="1"/>
</dbReference>
<dbReference type="InterPro" id="IPR047575">
    <property type="entry name" value="Sm"/>
</dbReference>
<evidence type="ECO:0000256" key="11">
    <source>
        <dbReference type="ARBA" id="ARBA00022884"/>
    </source>
</evidence>
<dbReference type="HOGENOM" id="CLU_482307_0_0_1"/>
<dbReference type="GO" id="GO:0000398">
    <property type="term" value="P:mRNA splicing, via spliceosome"/>
    <property type="evidence" value="ECO:0007669"/>
    <property type="project" value="TreeGrafter"/>
</dbReference>
<name>G2YNB9_BOTF4</name>
<dbReference type="InterPro" id="IPR001163">
    <property type="entry name" value="Sm_dom_euk/arc"/>
</dbReference>
<dbReference type="InterPro" id="IPR031884">
    <property type="entry name" value="Sil1_fungi"/>
</dbReference>
<evidence type="ECO:0000256" key="12">
    <source>
        <dbReference type="ARBA" id="ARBA00022927"/>
    </source>
</evidence>
<dbReference type="EMBL" id="FQ790346">
    <property type="protein sequence ID" value="CCD53117.1"/>
    <property type="molecule type" value="Genomic_DNA"/>
</dbReference>
<dbReference type="SMART" id="SM00651">
    <property type="entry name" value="Sm"/>
    <property type="match status" value="1"/>
</dbReference>
<keyword evidence="12" id="KW-0653">Protein transport</keyword>
<evidence type="ECO:0000256" key="15">
    <source>
        <dbReference type="ARBA" id="ARBA00023242"/>
    </source>
</evidence>
<dbReference type="GO" id="GO:0000932">
    <property type="term" value="C:P-body"/>
    <property type="evidence" value="ECO:0007669"/>
    <property type="project" value="TreeGrafter"/>
</dbReference>
<evidence type="ECO:0000256" key="16">
    <source>
        <dbReference type="ARBA" id="ARBA00023274"/>
    </source>
</evidence>
<dbReference type="GO" id="GO:0005688">
    <property type="term" value="C:U6 snRNP"/>
    <property type="evidence" value="ECO:0007669"/>
    <property type="project" value="TreeGrafter"/>
</dbReference>
<feature type="signal peptide" evidence="18">
    <location>
        <begin position="1"/>
        <end position="23"/>
    </location>
</feature>
<dbReference type="Proteomes" id="UP000008177">
    <property type="component" value="Unplaced contigs"/>
</dbReference>
<keyword evidence="14" id="KW-0508">mRNA splicing</keyword>
<dbReference type="Pfam" id="PF01423">
    <property type="entry name" value="LSM"/>
    <property type="match status" value="1"/>
</dbReference>
<evidence type="ECO:0000256" key="1">
    <source>
        <dbReference type="ARBA" id="ARBA00004123"/>
    </source>
</evidence>
<feature type="domain" description="Sm" evidence="19">
    <location>
        <begin position="469"/>
        <end position="543"/>
    </location>
</feature>
<dbReference type="PANTHER" id="PTHR13829">
    <property type="entry name" value="SNRNP CORE PROTEIN FAMILY MEMBER"/>
    <property type="match status" value="1"/>
</dbReference>
<dbReference type="STRING" id="999810.G2YNB9"/>
<evidence type="ECO:0000313" key="21">
    <source>
        <dbReference type="Proteomes" id="UP000008177"/>
    </source>
</evidence>
<keyword evidence="13" id="KW-0811">Translocation</keyword>
<keyword evidence="11" id="KW-0694">RNA-binding</keyword>
<dbReference type="OrthoDB" id="448649at2759"/>